<evidence type="ECO:0000256" key="5">
    <source>
        <dbReference type="ARBA" id="ARBA00022989"/>
    </source>
</evidence>
<evidence type="ECO:0000256" key="2">
    <source>
        <dbReference type="ARBA" id="ARBA00009045"/>
    </source>
</evidence>
<dbReference type="GO" id="GO:0004252">
    <property type="term" value="F:serine-type endopeptidase activity"/>
    <property type="evidence" value="ECO:0007669"/>
    <property type="project" value="InterPro"/>
</dbReference>
<dbReference type="GO" id="GO:0006465">
    <property type="term" value="P:signal peptide processing"/>
    <property type="evidence" value="ECO:0007669"/>
    <property type="project" value="TreeGrafter"/>
</dbReference>
<dbReference type="HOGENOM" id="CLU_658927_0_0_1"/>
<name>W7I9I4_9PEZI</name>
<evidence type="ECO:0000256" key="6">
    <source>
        <dbReference type="ARBA" id="ARBA00023136"/>
    </source>
</evidence>
<feature type="transmembrane region" description="Helical" evidence="8">
    <location>
        <begin position="330"/>
        <end position="349"/>
    </location>
</feature>
<organism evidence="10 11">
    <name type="scientific">Drechslerella stenobrocha 248</name>
    <dbReference type="NCBI Taxonomy" id="1043628"/>
    <lineage>
        <taxon>Eukaryota</taxon>
        <taxon>Fungi</taxon>
        <taxon>Dikarya</taxon>
        <taxon>Ascomycota</taxon>
        <taxon>Pezizomycotina</taxon>
        <taxon>Orbiliomycetes</taxon>
        <taxon>Orbiliales</taxon>
        <taxon>Orbiliaceae</taxon>
        <taxon>Drechslerella</taxon>
    </lineage>
</organism>
<protein>
    <recommendedName>
        <fullName evidence="9">Peptidase S54 rhomboid domain-containing protein</fullName>
    </recommendedName>
</protein>
<evidence type="ECO:0000256" key="3">
    <source>
        <dbReference type="ARBA" id="ARBA00022692"/>
    </source>
</evidence>
<feature type="transmembrane region" description="Helical" evidence="8">
    <location>
        <begin position="303"/>
        <end position="324"/>
    </location>
</feature>
<dbReference type="Proteomes" id="UP000024837">
    <property type="component" value="Unassembled WGS sequence"/>
</dbReference>
<keyword evidence="4" id="KW-0378">Hydrolase</keyword>
<dbReference type="InterPro" id="IPR022764">
    <property type="entry name" value="Peptidase_S54_rhomboid_dom"/>
</dbReference>
<sequence>MVPVWGPCAARRAASVASSSSSSFLTGPCRSAIGRLSHRIPQSESLSKIPRPLLPIPSRREFSLLQQSGARVQDTLKGPRSHLQKSMISPYRLLASLRRPSSRRPDANPSSGPASNPVQPSNNPPAPDAPENASVQPTTADPNSGSLAPVDSNSMKVGSSEWYDYYRARARLSNKEAPDEMPAIRRLTPSFIFLLIVLAGSYYYASTYVPPAKDDRMFPRVPMALATVLGIIGVNFLVLVAWRIPPFWRTLNKYFAQCPGEPVALALLGNTFSHHQFWHFGMNMLALFFLGTTLCNQIGRGNFLALYMSSAALSSFGSLAVNVYMRRFHVFGLGASGAVYGVLGGFAMLNPDSELYFVLLPLFTVKAVTMATIMGVYEFVALIFSWSIWMDHAAHLFGLLSGAGLTAWLRAEAKRRREMMVARQLGRA</sequence>
<proteinExistence type="inferred from homology"/>
<dbReference type="SUPFAM" id="SSF144091">
    <property type="entry name" value="Rhomboid-like"/>
    <property type="match status" value="1"/>
</dbReference>
<evidence type="ECO:0000256" key="1">
    <source>
        <dbReference type="ARBA" id="ARBA00004141"/>
    </source>
</evidence>
<dbReference type="InterPro" id="IPR050925">
    <property type="entry name" value="Rhomboid_protease_S54"/>
</dbReference>
<evidence type="ECO:0000256" key="4">
    <source>
        <dbReference type="ARBA" id="ARBA00022801"/>
    </source>
</evidence>
<keyword evidence="3 8" id="KW-0812">Transmembrane</keyword>
<feature type="domain" description="Peptidase S54 rhomboid" evidence="9">
    <location>
        <begin position="267"/>
        <end position="409"/>
    </location>
</feature>
<dbReference type="PANTHER" id="PTHR43731">
    <property type="entry name" value="RHOMBOID PROTEASE"/>
    <property type="match status" value="1"/>
</dbReference>
<evidence type="ECO:0000313" key="11">
    <source>
        <dbReference type="Proteomes" id="UP000024837"/>
    </source>
</evidence>
<dbReference type="AlphaFoldDB" id="W7I9I4"/>
<dbReference type="GO" id="GO:0016020">
    <property type="term" value="C:membrane"/>
    <property type="evidence" value="ECO:0007669"/>
    <property type="project" value="UniProtKB-SubCell"/>
</dbReference>
<accession>W7I9I4</accession>
<comment type="similarity">
    <text evidence="2">Belongs to the peptidase S54 family.</text>
</comment>
<dbReference type="PANTHER" id="PTHR43731:SF14">
    <property type="entry name" value="PRESENILIN-ASSOCIATED RHOMBOID-LIKE PROTEIN, MITOCHONDRIAL"/>
    <property type="match status" value="1"/>
</dbReference>
<gene>
    <name evidence="10" type="ORF">DRE_00052</name>
</gene>
<reference evidence="10 11" key="1">
    <citation type="submission" date="2013-05" db="EMBL/GenBank/DDBJ databases">
        <title>Drechslerella stenobrocha genome reveals carnivorous origination and mechanical trapping mechanism of predatory fungi.</title>
        <authorList>
            <person name="Liu X."/>
            <person name="Zhang W."/>
            <person name="Liu K."/>
        </authorList>
    </citation>
    <scope>NUCLEOTIDE SEQUENCE [LARGE SCALE GENOMIC DNA]</scope>
    <source>
        <strain evidence="10 11">248</strain>
    </source>
</reference>
<feature type="transmembrane region" description="Helical" evidence="8">
    <location>
        <begin position="221"/>
        <end position="244"/>
    </location>
</feature>
<evidence type="ECO:0000259" key="9">
    <source>
        <dbReference type="Pfam" id="PF01694"/>
    </source>
</evidence>
<keyword evidence="11" id="KW-1185">Reference proteome</keyword>
<dbReference type="InterPro" id="IPR035952">
    <property type="entry name" value="Rhomboid-like_sf"/>
</dbReference>
<feature type="compositionally biased region" description="Polar residues" evidence="7">
    <location>
        <begin position="108"/>
        <end position="119"/>
    </location>
</feature>
<evidence type="ECO:0000256" key="8">
    <source>
        <dbReference type="SAM" id="Phobius"/>
    </source>
</evidence>
<feature type="transmembrane region" description="Helical" evidence="8">
    <location>
        <begin position="392"/>
        <end position="411"/>
    </location>
</feature>
<keyword evidence="6 8" id="KW-0472">Membrane</keyword>
<feature type="compositionally biased region" description="Polar residues" evidence="7">
    <location>
        <begin position="134"/>
        <end position="152"/>
    </location>
</feature>
<dbReference type="EMBL" id="KI966371">
    <property type="protein sequence ID" value="EWC48747.1"/>
    <property type="molecule type" value="Genomic_DNA"/>
</dbReference>
<feature type="transmembrane region" description="Helical" evidence="8">
    <location>
        <begin position="277"/>
        <end position="296"/>
    </location>
</feature>
<comment type="subcellular location">
    <subcellularLocation>
        <location evidence="1">Membrane</location>
        <topology evidence="1">Multi-pass membrane protein</topology>
    </subcellularLocation>
</comment>
<feature type="transmembrane region" description="Helical" evidence="8">
    <location>
        <begin position="356"/>
        <end position="386"/>
    </location>
</feature>
<feature type="transmembrane region" description="Helical" evidence="8">
    <location>
        <begin position="191"/>
        <end position="209"/>
    </location>
</feature>
<keyword evidence="5 8" id="KW-1133">Transmembrane helix</keyword>
<feature type="region of interest" description="Disordered" evidence="7">
    <location>
        <begin position="70"/>
        <end position="89"/>
    </location>
</feature>
<feature type="region of interest" description="Disordered" evidence="7">
    <location>
        <begin position="99"/>
        <end position="152"/>
    </location>
</feature>
<dbReference type="OrthoDB" id="10260614at2759"/>
<dbReference type="Pfam" id="PF01694">
    <property type="entry name" value="Rhomboid"/>
    <property type="match status" value="1"/>
</dbReference>
<dbReference type="Gene3D" id="1.20.1540.10">
    <property type="entry name" value="Rhomboid-like"/>
    <property type="match status" value="1"/>
</dbReference>
<evidence type="ECO:0000313" key="10">
    <source>
        <dbReference type="EMBL" id="EWC48747.1"/>
    </source>
</evidence>
<evidence type="ECO:0000256" key="7">
    <source>
        <dbReference type="SAM" id="MobiDB-lite"/>
    </source>
</evidence>